<dbReference type="Pfam" id="PF00289">
    <property type="entry name" value="Biotin_carb_N"/>
    <property type="match status" value="1"/>
</dbReference>
<dbReference type="Pfam" id="PF02785">
    <property type="entry name" value="Biotin_carb_C"/>
    <property type="match status" value="1"/>
</dbReference>
<sequence length="655" mass="68257">MPSASTAPSSTALPSPSPSLSSPSPATPKLRRILIANRGEIAMRVIHACHDTGRIAIAAYADPDADALFVHAADEAYALGGSDAQSTYLNIAAIVETAHKAHVDAVHPGYGFLAENAEFAQAVIDAGMTWIGPQPATICALGSKVEARRIAAEVGAPMAPGTTEPVHDPAEVITFAKEHGLPLAIKAVYGGGGRGLKVVHRLEDVREAFVSATHEAELAFGNGDCFIERFLARPRHVEVQILGDGAGNVVAVGTRDCSLQRRNQKLIEEAPAPFLPPETTRALEDAAVAICSRAHYESAGTVEFLVDPDGTMSFMEVNTRIQVEHPVTEEVTGVDLVAAQLAIAEGAHVTDIPGLEHGTPVPHGHAIEFRINAEDPSLGFVPFPGIVERLNVPTGPGIRFDSGVAQGGAIPGQFDSMIAKLIVSAPSRSACLTRARHALDELAIAGVPTVRKFDQAVLEQPAFVATDGDFGVYTRWIEEEFLPSVDVRTLADGKPGRRAAAPEPVESWVEVDGKRVRLGLPASLASVAALGAGLAGLAGAGATGDPALTSDSGESVIQALLNAYQKSVPAGSGTQTAANSDIASTQDTPIESTITGTVVRWLADDGAHVEENEPIVVLEAMKMETEITAPVAGILHRSAQVGDTAQYGDPLGAIS</sequence>
<dbReference type="CDD" id="cd06850">
    <property type="entry name" value="biotinyl_domain"/>
    <property type="match status" value="1"/>
</dbReference>
<gene>
    <name evidence="12" type="ORF">GA542_00470</name>
</gene>
<evidence type="ECO:0000256" key="2">
    <source>
        <dbReference type="ARBA" id="ARBA00013263"/>
    </source>
</evidence>
<feature type="domain" description="Lipoyl-binding" evidence="9">
    <location>
        <begin position="579"/>
        <end position="655"/>
    </location>
</feature>
<dbReference type="SUPFAM" id="SSF51246">
    <property type="entry name" value="Rudiment single hybrid motif"/>
    <property type="match status" value="1"/>
</dbReference>
<organism evidence="12 13">
    <name type="scientific">Bifidobacterium adolescentis</name>
    <dbReference type="NCBI Taxonomy" id="1680"/>
    <lineage>
        <taxon>Bacteria</taxon>
        <taxon>Bacillati</taxon>
        <taxon>Actinomycetota</taxon>
        <taxon>Actinomycetes</taxon>
        <taxon>Bifidobacteriales</taxon>
        <taxon>Bifidobacteriaceae</taxon>
        <taxon>Bifidobacterium</taxon>
    </lineage>
</organism>
<dbReference type="AlphaFoldDB" id="A0A6I0VH81"/>
<feature type="region of interest" description="Disordered" evidence="8">
    <location>
        <begin position="1"/>
        <end position="26"/>
    </location>
</feature>
<dbReference type="SUPFAM" id="SSF51230">
    <property type="entry name" value="Single hybrid motif"/>
    <property type="match status" value="1"/>
</dbReference>
<dbReference type="PANTHER" id="PTHR18866:SF33">
    <property type="entry name" value="METHYLCROTONOYL-COA CARBOXYLASE SUBUNIT ALPHA, MITOCHONDRIAL-RELATED"/>
    <property type="match status" value="1"/>
</dbReference>
<dbReference type="PANTHER" id="PTHR18866">
    <property type="entry name" value="CARBOXYLASE:PYRUVATE/ACETYL-COA/PROPIONYL-COA CARBOXYLASE"/>
    <property type="match status" value="1"/>
</dbReference>
<dbReference type="EC" id="6.3.4.14" evidence="2"/>
<dbReference type="InterPro" id="IPR050856">
    <property type="entry name" value="Biotin_carboxylase_complex"/>
</dbReference>
<protein>
    <recommendedName>
        <fullName evidence="2">biotin carboxylase</fullName>
        <ecNumber evidence="2">6.3.4.14</ecNumber>
    </recommendedName>
</protein>
<keyword evidence="4 7" id="KW-0547">Nucleotide-binding</keyword>
<accession>A0A6I0VH81</accession>
<evidence type="ECO:0000256" key="4">
    <source>
        <dbReference type="ARBA" id="ARBA00022741"/>
    </source>
</evidence>
<keyword evidence="6" id="KW-0092">Biotin</keyword>
<evidence type="ECO:0000259" key="10">
    <source>
        <dbReference type="PROSITE" id="PS50975"/>
    </source>
</evidence>
<dbReference type="PROSITE" id="PS00188">
    <property type="entry name" value="BIOTIN"/>
    <property type="match status" value="1"/>
</dbReference>
<dbReference type="InterPro" id="IPR011761">
    <property type="entry name" value="ATP-grasp"/>
</dbReference>
<dbReference type="InterPro" id="IPR000089">
    <property type="entry name" value="Biotin_lipoyl"/>
</dbReference>
<evidence type="ECO:0000313" key="13">
    <source>
        <dbReference type="Proteomes" id="UP000470926"/>
    </source>
</evidence>
<dbReference type="InterPro" id="IPR011054">
    <property type="entry name" value="Rudment_hybrid_motif"/>
</dbReference>
<evidence type="ECO:0000256" key="7">
    <source>
        <dbReference type="PROSITE-ProRule" id="PRU00409"/>
    </source>
</evidence>
<evidence type="ECO:0000259" key="11">
    <source>
        <dbReference type="PROSITE" id="PS50979"/>
    </source>
</evidence>
<dbReference type="InterPro" id="IPR001882">
    <property type="entry name" value="Biotin_BS"/>
</dbReference>
<dbReference type="InterPro" id="IPR011764">
    <property type="entry name" value="Biotin_carboxylation_dom"/>
</dbReference>
<comment type="caution">
    <text evidence="12">The sequence shown here is derived from an EMBL/GenBank/DDBJ whole genome shotgun (WGS) entry which is preliminary data.</text>
</comment>
<reference evidence="12 13" key="1">
    <citation type="journal article" date="2019" name="Nat. Med.">
        <title>A library of human gut bacterial isolates paired with longitudinal multiomics data enables mechanistic microbiome research.</title>
        <authorList>
            <person name="Poyet M."/>
            <person name="Groussin M."/>
            <person name="Gibbons S.M."/>
            <person name="Avila-Pacheco J."/>
            <person name="Jiang X."/>
            <person name="Kearney S.M."/>
            <person name="Perrotta A.R."/>
            <person name="Berdy B."/>
            <person name="Zhao S."/>
            <person name="Lieberman T.D."/>
            <person name="Swanson P.K."/>
            <person name="Smith M."/>
            <person name="Roesemann S."/>
            <person name="Alexander J.E."/>
            <person name="Rich S.A."/>
            <person name="Livny J."/>
            <person name="Vlamakis H."/>
            <person name="Clish C."/>
            <person name="Bullock K."/>
            <person name="Deik A."/>
            <person name="Scott J."/>
            <person name="Pierce K.A."/>
            <person name="Xavier R.J."/>
            <person name="Alm E.J."/>
        </authorList>
    </citation>
    <scope>NUCLEOTIDE SEQUENCE [LARGE SCALE GENOMIC DNA]</scope>
    <source>
        <strain evidence="12 13">BIOML-A26</strain>
    </source>
</reference>
<dbReference type="InterPro" id="IPR005482">
    <property type="entry name" value="Biotin_COase_C"/>
</dbReference>
<evidence type="ECO:0000256" key="8">
    <source>
        <dbReference type="SAM" id="MobiDB-lite"/>
    </source>
</evidence>
<evidence type="ECO:0000256" key="1">
    <source>
        <dbReference type="ARBA" id="ARBA00001953"/>
    </source>
</evidence>
<dbReference type="SUPFAM" id="SSF56059">
    <property type="entry name" value="Glutathione synthetase ATP-binding domain-like"/>
    <property type="match status" value="1"/>
</dbReference>
<dbReference type="PROSITE" id="PS50968">
    <property type="entry name" value="BIOTINYL_LIPOYL"/>
    <property type="match status" value="1"/>
</dbReference>
<comment type="cofactor">
    <cofactor evidence="1">
        <name>biotin</name>
        <dbReference type="ChEBI" id="CHEBI:57586"/>
    </cofactor>
</comment>
<dbReference type="PROSITE" id="PS00867">
    <property type="entry name" value="CPSASE_2"/>
    <property type="match status" value="1"/>
</dbReference>
<dbReference type="PROSITE" id="PS50975">
    <property type="entry name" value="ATP_GRASP"/>
    <property type="match status" value="1"/>
</dbReference>
<dbReference type="GO" id="GO:0046872">
    <property type="term" value="F:metal ion binding"/>
    <property type="evidence" value="ECO:0007669"/>
    <property type="project" value="InterPro"/>
</dbReference>
<proteinExistence type="predicted"/>
<dbReference type="Gene3D" id="3.30.470.20">
    <property type="entry name" value="ATP-grasp fold, B domain"/>
    <property type="match status" value="1"/>
</dbReference>
<dbReference type="Pfam" id="PF02786">
    <property type="entry name" value="CPSase_L_D2"/>
    <property type="match status" value="1"/>
</dbReference>
<dbReference type="InterPro" id="IPR005479">
    <property type="entry name" value="CPAse_ATP-bd"/>
</dbReference>
<evidence type="ECO:0000256" key="3">
    <source>
        <dbReference type="ARBA" id="ARBA00022598"/>
    </source>
</evidence>
<dbReference type="SUPFAM" id="SSF52440">
    <property type="entry name" value="PreATP-grasp domain"/>
    <property type="match status" value="1"/>
</dbReference>
<feature type="domain" description="Biotin carboxylation" evidence="11">
    <location>
        <begin position="29"/>
        <end position="478"/>
    </location>
</feature>
<keyword evidence="5 7" id="KW-0067">ATP-binding</keyword>
<dbReference type="SMART" id="SM00878">
    <property type="entry name" value="Biotin_carb_C"/>
    <property type="match status" value="1"/>
</dbReference>
<dbReference type="InterPro" id="IPR005481">
    <property type="entry name" value="BC-like_N"/>
</dbReference>
<dbReference type="InterPro" id="IPR011053">
    <property type="entry name" value="Single_hybrid_motif"/>
</dbReference>
<evidence type="ECO:0000259" key="9">
    <source>
        <dbReference type="PROSITE" id="PS50968"/>
    </source>
</evidence>
<dbReference type="FunFam" id="3.30.1490.20:FF:000003">
    <property type="entry name" value="acetyl-CoA carboxylase isoform X1"/>
    <property type="match status" value="1"/>
</dbReference>
<feature type="domain" description="ATP-grasp" evidence="10">
    <location>
        <begin position="148"/>
        <end position="345"/>
    </location>
</feature>
<dbReference type="Gene3D" id="2.40.50.100">
    <property type="match status" value="1"/>
</dbReference>
<dbReference type="Proteomes" id="UP000470926">
    <property type="component" value="Unassembled WGS sequence"/>
</dbReference>
<dbReference type="Pfam" id="PF00364">
    <property type="entry name" value="Biotin_lipoyl"/>
    <property type="match status" value="1"/>
</dbReference>
<evidence type="ECO:0000256" key="6">
    <source>
        <dbReference type="ARBA" id="ARBA00023267"/>
    </source>
</evidence>
<dbReference type="GO" id="GO:0004075">
    <property type="term" value="F:biotin carboxylase activity"/>
    <property type="evidence" value="ECO:0007669"/>
    <property type="project" value="UniProtKB-EC"/>
</dbReference>
<keyword evidence="3" id="KW-0436">Ligase</keyword>
<dbReference type="EMBL" id="WDFR01000001">
    <property type="protein sequence ID" value="KAB6031719.1"/>
    <property type="molecule type" value="Genomic_DNA"/>
</dbReference>
<evidence type="ECO:0000256" key="5">
    <source>
        <dbReference type="ARBA" id="ARBA00022840"/>
    </source>
</evidence>
<dbReference type="PROSITE" id="PS50979">
    <property type="entry name" value="BC"/>
    <property type="match status" value="1"/>
</dbReference>
<dbReference type="InterPro" id="IPR016185">
    <property type="entry name" value="PreATP-grasp_dom_sf"/>
</dbReference>
<evidence type="ECO:0000313" key="12">
    <source>
        <dbReference type="EMBL" id="KAB6031719.1"/>
    </source>
</evidence>
<name>A0A6I0VH81_BIFAD</name>
<dbReference type="GO" id="GO:0005524">
    <property type="term" value="F:ATP binding"/>
    <property type="evidence" value="ECO:0007669"/>
    <property type="project" value="UniProtKB-UniRule"/>
</dbReference>